<name>A0A4R2LRC1_9FIRM</name>
<keyword evidence="3" id="KW-0169">Cobalamin biosynthesis</keyword>
<evidence type="ECO:0000256" key="5">
    <source>
        <dbReference type="ARBA" id="ARBA00022679"/>
    </source>
</evidence>
<dbReference type="CDD" id="cd11641">
    <property type="entry name" value="Precorrin-4_C11-MT"/>
    <property type="match status" value="1"/>
</dbReference>
<accession>A0A4R2LRC1</accession>
<dbReference type="GO" id="GO:0046026">
    <property type="term" value="F:precorrin-4 C11-methyltransferase activity"/>
    <property type="evidence" value="ECO:0007669"/>
    <property type="project" value="InterPro"/>
</dbReference>
<comment type="caution">
    <text evidence="8">The sequence shown here is derived from an EMBL/GenBank/DDBJ whole genome shotgun (WGS) entry which is preliminary data.</text>
</comment>
<comment type="similarity">
    <text evidence="2">Belongs to the precorrin methyltransferase family.</text>
</comment>
<keyword evidence="4 8" id="KW-0489">Methyltransferase</keyword>
<dbReference type="PROSITE" id="PS00839">
    <property type="entry name" value="SUMT_1"/>
    <property type="match status" value="1"/>
</dbReference>
<dbReference type="PANTHER" id="PTHR45790:SF4">
    <property type="entry name" value="COBALT-PRECORRIN-4 C(11)-METHYLTRANSFERASE"/>
    <property type="match status" value="1"/>
</dbReference>
<dbReference type="PANTHER" id="PTHR45790">
    <property type="entry name" value="SIROHEME SYNTHASE-RELATED"/>
    <property type="match status" value="1"/>
</dbReference>
<dbReference type="SUPFAM" id="SSF53790">
    <property type="entry name" value="Tetrapyrrole methylase"/>
    <property type="match status" value="1"/>
</dbReference>
<evidence type="ECO:0000313" key="8">
    <source>
        <dbReference type="EMBL" id="TCO86646.1"/>
    </source>
</evidence>
<dbReference type="UniPathway" id="UPA00148"/>
<dbReference type="GO" id="GO:0009236">
    <property type="term" value="P:cobalamin biosynthetic process"/>
    <property type="evidence" value="ECO:0007669"/>
    <property type="project" value="UniProtKB-UniPathway"/>
</dbReference>
<dbReference type="InterPro" id="IPR050161">
    <property type="entry name" value="Siro_Cobalamin_biosynth"/>
</dbReference>
<evidence type="ECO:0000256" key="4">
    <source>
        <dbReference type="ARBA" id="ARBA00022603"/>
    </source>
</evidence>
<evidence type="ECO:0000256" key="6">
    <source>
        <dbReference type="ARBA" id="ARBA00022691"/>
    </source>
</evidence>
<keyword evidence="9" id="KW-1185">Reference proteome</keyword>
<dbReference type="Proteomes" id="UP000295711">
    <property type="component" value="Unassembled WGS sequence"/>
</dbReference>
<proteinExistence type="inferred from homology"/>
<reference evidence="8 9" key="1">
    <citation type="submission" date="2019-03" db="EMBL/GenBank/DDBJ databases">
        <title>Genomic Encyclopedia of Type Strains, Phase IV (KMG-IV): sequencing the most valuable type-strain genomes for metagenomic binning, comparative biology and taxonomic classification.</title>
        <authorList>
            <person name="Goeker M."/>
        </authorList>
    </citation>
    <scope>NUCLEOTIDE SEQUENCE [LARGE SCALE GENOMIC DNA]</scope>
    <source>
        <strain evidence="8 9">DSM 28559</strain>
    </source>
</reference>
<keyword evidence="6" id="KW-0949">S-adenosyl-L-methionine</keyword>
<dbReference type="AlphaFoldDB" id="A0A4R2LRC1"/>
<dbReference type="RefSeq" id="WP_132088165.1">
    <property type="nucleotide sequence ID" value="NZ_JANKAQ010000002.1"/>
</dbReference>
<evidence type="ECO:0000256" key="1">
    <source>
        <dbReference type="ARBA" id="ARBA00004953"/>
    </source>
</evidence>
<dbReference type="InterPro" id="IPR014776">
    <property type="entry name" value="4pyrrole_Mease_sub2"/>
</dbReference>
<protein>
    <submittedName>
        <fullName evidence="8">Cobalt-precorrin 4 C11-methyltransferase</fullName>
    </submittedName>
</protein>
<feature type="domain" description="Tetrapyrrole methylase" evidence="7">
    <location>
        <begin position="1"/>
        <end position="206"/>
    </location>
</feature>
<dbReference type="EMBL" id="SLXA01000001">
    <property type="protein sequence ID" value="TCO86646.1"/>
    <property type="molecule type" value="Genomic_DNA"/>
</dbReference>
<dbReference type="Gene3D" id="3.30.950.10">
    <property type="entry name" value="Methyltransferase, Cobalt-precorrin-4 Transmethylase, Domain 2"/>
    <property type="match status" value="1"/>
</dbReference>
<sequence>MVHFIGAGPGDPELLTIKGKRFIDSADVIIYAGSLVNEKILADRKDCAQVYNSAYMTLSEVIGVMKEAAAKGQSVARVHTGDPSIYGAIREQMDALDDLGISYEVIPGVSSFLAAAASMKKEYTLPGVSQTVILSRIEGRTPVPEKEKILSLAKHHATMIIFLSVGKIEVLVHLMSESYEKDTPVAVVYKASWPEETIIYGTLETIADKVKAAGITKTALVVVGDFLGDKYELSKLYDQNFETEYRKTGGSIDDSHQ</sequence>
<dbReference type="Gene3D" id="3.40.1010.10">
    <property type="entry name" value="Cobalt-precorrin-4 Transmethylase, Domain 1"/>
    <property type="match status" value="1"/>
</dbReference>
<evidence type="ECO:0000256" key="3">
    <source>
        <dbReference type="ARBA" id="ARBA00022573"/>
    </source>
</evidence>
<dbReference type="InterPro" id="IPR003043">
    <property type="entry name" value="Uropor_MeTrfase_CS"/>
</dbReference>
<evidence type="ECO:0000313" key="9">
    <source>
        <dbReference type="Proteomes" id="UP000295711"/>
    </source>
</evidence>
<dbReference type="InterPro" id="IPR000878">
    <property type="entry name" value="4pyrrol_Mease"/>
</dbReference>
<dbReference type="InterPro" id="IPR014777">
    <property type="entry name" value="4pyrrole_Mease_sub1"/>
</dbReference>
<dbReference type="Pfam" id="PF00590">
    <property type="entry name" value="TP_methylase"/>
    <property type="match status" value="1"/>
</dbReference>
<dbReference type="InterPro" id="IPR035996">
    <property type="entry name" value="4pyrrol_Methylase_sf"/>
</dbReference>
<evidence type="ECO:0000256" key="2">
    <source>
        <dbReference type="ARBA" id="ARBA00005879"/>
    </source>
</evidence>
<organism evidence="8 9">
    <name type="scientific">Frisingicoccus caecimuris</name>
    <dbReference type="NCBI Taxonomy" id="1796636"/>
    <lineage>
        <taxon>Bacteria</taxon>
        <taxon>Bacillati</taxon>
        <taxon>Bacillota</taxon>
        <taxon>Clostridia</taxon>
        <taxon>Lachnospirales</taxon>
        <taxon>Lachnospiraceae</taxon>
        <taxon>Frisingicoccus</taxon>
    </lineage>
</organism>
<dbReference type="NCBIfam" id="TIGR01465">
    <property type="entry name" value="cobM_cbiF"/>
    <property type="match status" value="1"/>
</dbReference>
<comment type="pathway">
    <text evidence="1">Cofactor biosynthesis; adenosylcobalamin biosynthesis.</text>
</comment>
<dbReference type="OrthoDB" id="9815856at2"/>
<dbReference type="GO" id="GO:0032259">
    <property type="term" value="P:methylation"/>
    <property type="evidence" value="ECO:0007669"/>
    <property type="project" value="UniProtKB-KW"/>
</dbReference>
<gene>
    <name evidence="8" type="ORF">EV212_101439</name>
</gene>
<keyword evidence="5 8" id="KW-0808">Transferase</keyword>
<evidence type="ECO:0000259" key="7">
    <source>
        <dbReference type="Pfam" id="PF00590"/>
    </source>
</evidence>
<dbReference type="InterPro" id="IPR006362">
    <property type="entry name" value="Cbl_synth_CobM/CibF"/>
</dbReference>